<dbReference type="InterPro" id="IPR011009">
    <property type="entry name" value="Kinase-like_dom_sf"/>
</dbReference>
<dbReference type="STRING" id="1036808.A0A0C3ER60"/>
<comment type="catalytic activity">
    <reaction evidence="7">
        <text>L-threonyl-[protein] + ATP = O-phospho-L-threonyl-[protein] + ADP + H(+)</text>
        <dbReference type="Rhea" id="RHEA:46608"/>
        <dbReference type="Rhea" id="RHEA-COMP:11060"/>
        <dbReference type="Rhea" id="RHEA-COMP:11605"/>
        <dbReference type="ChEBI" id="CHEBI:15378"/>
        <dbReference type="ChEBI" id="CHEBI:30013"/>
        <dbReference type="ChEBI" id="CHEBI:30616"/>
        <dbReference type="ChEBI" id="CHEBI:61977"/>
        <dbReference type="ChEBI" id="CHEBI:456216"/>
        <dbReference type="EC" id="2.7.11.1"/>
    </reaction>
</comment>
<evidence type="ECO:0000256" key="7">
    <source>
        <dbReference type="ARBA" id="ARBA00047899"/>
    </source>
</evidence>
<keyword evidence="3" id="KW-0808">Transferase</keyword>
<sequence length="1265" mass="137315">MAQPYHVQNKGTLSPGQTISVNKFSVQIEKYLSQGGFSHVYLVRTSAPVYNTTHHVLKRMAVANEAMLAEVKKEVDIMRVLQGHPNIVHLIDAAWHRMSSGQYEVFILMEFCPGGGIIDMMNRRLRERLTEAEILQIFVDVCEGVAAMHNLRPPLLHRDLKVENILQSSPTIFKLCDFGSATPVAARPPATTQEIRALEADLNRHTTLQYRAPEMIDPYLRRPVDEKSDVWALGVLLYKLCYYTTPFEEHGPLAILNVQYRIPPYPVYSPQLNAMIAAMLREHGTQRPTVFELLDQVHRMRGTKSRFTYHIPHPQPLSPRVIQHYPANPLDDVVPNRTKSSNTQTQPTQRKDTRAPGREKVLEATTTPMRRGRPSSSHQKESTLSHPPSPTVGLPPGAANRDWLADEEDKAWRALRTSAQVTGDVKAQKSGGVGWSAWKPKNVPHGGLGDISSISKSTEPGPRTPTTAFGDNFSWHVGDSTKPGSSAGAPITAKGKLTPSKLVPPLEGSRTTRVAISKGKDAFDGLGLPTTVSQAPTLGEARKLRTGLATFGDYHRPSITPNPSLTTAKSSSPGFRPTSSPRSHASSSWGSSPSTQPMPLTAGKPSEPRQLHDVSAESRFPSVEELDATFAPAFHPSHLSLEKKINVSEMSALSQAPLSQLLTPSSFPQRNVRSEQILGASMRENQRLFPSEGVDAPLPKRHSLLAQSPLSLPGHHTATTPAQLPTQQPTGLLDIAGTSARTHARSPTAQESKDWLTAELDNQLSPKERGLVDIQVPGTPVLREFTKKRSSFIEENTARIASPQEGITGRQPPLRVPTPPSPGKSSSRRPRSRERDFRTSAVSSLSRKEPDIPSHPFGATKPLSRYGLTAETVASPGGNLAETWQTSPVTRERKSSSSDEESPEDALGVAPSKLTQRGSVRKRKGRQSSVHDLVDLWGGGVVQTKERLNDVTQDSVIRGLSEDADVNPLKGSSIAVPSAMKPRASSPLRMQARTSQSSGNVELPRPPSRTSDQRRSPVSHTKQLSTFNSIIPPAPSSSHTRPQSLLLFPVTKPISDEKSDTLPTSGGLSVPQDGSRKNGVRRTSITDMVQRYEAINANVKTGGQGSSLPKPPSLKLGPQITSSVATARLAQSSIHSPSVTRFNSSRPAEDLLLNKDADKRVSPGVLTTTGSTDVSSCVTGLPNGPSSKLLSSSTGRLGPIDGLPSPSIANKVTAPPEEQRRSPSPEKAYQGVGKLIDQWQKKSEEAESTRSQVPRRGVARRAGLG</sequence>
<feature type="region of interest" description="Disordered" evidence="9">
    <location>
        <begin position="308"/>
        <end position="400"/>
    </location>
</feature>
<dbReference type="HOGENOM" id="CLU_003223_0_0_1"/>
<feature type="compositionally biased region" description="Polar residues" evidence="9">
    <location>
        <begin position="559"/>
        <end position="573"/>
    </location>
</feature>
<dbReference type="GO" id="GO:0005524">
    <property type="term" value="F:ATP binding"/>
    <property type="evidence" value="ECO:0007669"/>
    <property type="project" value="UniProtKB-KW"/>
</dbReference>
<feature type="compositionally biased region" description="Basic and acidic residues" evidence="9">
    <location>
        <begin position="349"/>
        <end position="362"/>
    </location>
</feature>
<feature type="region of interest" description="Disordered" evidence="9">
    <location>
        <begin position="794"/>
        <end position="1082"/>
    </location>
</feature>
<keyword evidence="5" id="KW-0418">Kinase</keyword>
<organism evidence="11 12">
    <name type="scientific">Scleroderma citrinum Foug A</name>
    <dbReference type="NCBI Taxonomy" id="1036808"/>
    <lineage>
        <taxon>Eukaryota</taxon>
        <taxon>Fungi</taxon>
        <taxon>Dikarya</taxon>
        <taxon>Basidiomycota</taxon>
        <taxon>Agaricomycotina</taxon>
        <taxon>Agaricomycetes</taxon>
        <taxon>Agaricomycetidae</taxon>
        <taxon>Boletales</taxon>
        <taxon>Sclerodermatineae</taxon>
        <taxon>Sclerodermataceae</taxon>
        <taxon>Scleroderma</taxon>
    </lineage>
</organism>
<evidence type="ECO:0000256" key="8">
    <source>
        <dbReference type="ARBA" id="ARBA00048679"/>
    </source>
</evidence>
<feature type="compositionally biased region" description="Basic and acidic residues" evidence="9">
    <location>
        <begin position="606"/>
        <end position="616"/>
    </location>
</feature>
<keyword evidence="4" id="KW-0547">Nucleotide-binding</keyword>
<evidence type="ECO:0000313" key="11">
    <source>
        <dbReference type="EMBL" id="KIM70316.1"/>
    </source>
</evidence>
<dbReference type="AlphaFoldDB" id="A0A0C3ER60"/>
<evidence type="ECO:0000313" key="12">
    <source>
        <dbReference type="Proteomes" id="UP000053989"/>
    </source>
</evidence>
<dbReference type="GO" id="GO:0007015">
    <property type="term" value="P:actin filament organization"/>
    <property type="evidence" value="ECO:0007669"/>
    <property type="project" value="TreeGrafter"/>
</dbReference>
<keyword evidence="12" id="KW-1185">Reference proteome</keyword>
<dbReference type="CDD" id="cd14037">
    <property type="entry name" value="STKc_NAK_like"/>
    <property type="match status" value="1"/>
</dbReference>
<reference evidence="11 12" key="1">
    <citation type="submission" date="2014-04" db="EMBL/GenBank/DDBJ databases">
        <authorList>
            <consortium name="DOE Joint Genome Institute"/>
            <person name="Kuo A."/>
            <person name="Kohler A."/>
            <person name="Nagy L.G."/>
            <person name="Floudas D."/>
            <person name="Copeland A."/>
            <person name="Barry K.W."/>
            <person name="Cichocki N."/>
            <person name="Veneault-Fourrey C."/>
            <person name="LaButti K."/>
            <person name="Lindquist E.A."/>
            <person name="Lipzen A."/>
            <person name="Lundell T."/>
            <person name="Morin E."/>
            <person name="Murat C."/>
            <person name="Sun H."/>
            <person name="Tunlid A."/>
            <person name="Henrissat B."/>
            <person name="Grigoriev I.V."/>
            <person name="Hibbett D.S."/>
            <person name="Martin F."/>
            <person name="Nordberg H.P."/>
            <person name="Cantor M.N."/>
            <person name="Hua S.X."/>
        </authorList>
    </citation>
    <scope>NUCLEOTIDE SEQUENCE [LARGE SCALE GENOMIC DNA]</scope>
    <source>
        <strain evidence="11 12">Foug A</strain>
    </source>
</reference>
<name>A0A0C3ER60_9AGAM</name>
<evidence type="ECO:0000256" key="3">
    <source>
        <dbReference type="ARBA" id="ARBA00022679"/>
    </source>
</evidence>
<accession>A0A0C3ER60</accession>
<dbReference type="SMART" id="SM00220">
    <property type="entry name" value="S_TKc"/>
    <property type="match status" value="1"/>
</dbReference>
<feature type="region of interest" description="Disordered" evidence="9">
    <location>
        <begin position="1161"/>
        <end position="1265"/>
    </location>
</feature>
<feature type="region of interest" description="Disordered" evidence="9">
    <location>
        <begin position="480"/>
        <end position="511"/>
    </location>
</feature>
<dbReference type="GO" id="GO:0005737">
    <property type="term" value="C:cytoplasm"/>
    <property type="evidence" value="ECO:0007669"/>
    <property type="project" value="TreeGrafter"/>
</dbReference>
<evidence type="ECO:0000256" key="6">
    <source>
        <dbReference type="ARBA" id="ARBA00022840"/>
    </source>
</evidence>
<feature type="compositionally biased region" description="Polar residues" evidence="9">
    <location>
        <begin position="337"/>
        <end position="348"/>
    </location>
</feature>
<dbReference type="EMBL" id="KN822005">
    <property type="protein sequence ID" value="KIM70316.1"/>
    <property type="molecule type" value="Genomic_DNA"/>
</dbReference>
<keyword evidence="2" id="KW-0723">Serine/threonine-protein kinase</keyword>
<evidence type="ECO:0000256" key="9">
    <source>
        <dbReference type="SAM" id="MobiDB-lite"/>
    </source>
</evidence>
<evidence type="ECO:0000259" key="10">
    <source>
        <dbReference type="PROSITE" id="PS50011"/>
    </source>
</evidence>
<evidence type="ECO:0000256" key="2">
    <source>
        <dbReference type="ARBA" id="ARBA00022527"/>
    </source>
</evidence>
<dbReference type="Pfam" id="PF00069">
    <property type="entry name" value="Pkinase"/>
    <property type="match status" value="1"/>
</dbReference>
<feature type="region of interest" description="Disordered" evidence="9">
    <location>
        <begin position="552"/>
        <end position="619"/>
    </location>
</feature>
<protein>
    <recommendedName>
        <fullName evidence="1">non-specific serine/threonine protein kinase</fullName>
        <ecNumber evidence="1">2.7.11.1</ecNumber>
    </recommendedName>
</protein>
<dbReference type="Gene3D" id="1.10.510.10">
    <property type="entry name" value="Transferase(Phosphotransferase) domain 1"/>
    <property type="match status" value="1"/>
</dbReference>
<feature type="compositionally biased region" description="Polar residues" evidence="9">
    <location>
        <begin position="364"/>
        <end position="377"/>
    </location>
</feature>
<dbReference type="InParanoid" id="A0A0C3ER60"/>
<feature type="compositionally biased region" description="Polar residues" evidence="9">
    <location>
        <begin position="1016"/>
        <end position="1029"/>
    </location>
</feature>
<feature type="domain" description="Protein kinase" evidence="10">
    <location>
        <begin position="26"/>
        <end position="301"/>
    </location>
</feature>
<dbReference type="InterPro" id="IPR000719">
    <property type="entry name" value="Prot_kinase_dom"/>
</dbReference>
<dbReference type="PROSITE" id="PS50011">
    <property type="entry name" value="PROTEIN_KINASE_DOM"/>
    <property type="match status" value="1"/>
</dbReference>
<dbReference type="EC" id="2.7.11.1" evidence="1"/>
<feature type="compositionally biased region" description="Low complexity" evidence="9">
    <location>
        <begin position="577"/>
        <end position="594"/>
    </location>
</feature>
<gene>
    <name evidence="11" type="ORF">SCLCIDRAFT_1207638</name>
</gene>
<evidence type="ECO:0000256" key="5">
    <source>
        <dbReference type="ARBA" id="ARBA00022777"/>
    </source>
</evidence>
<keyword evidence="6" id="KW-0067">ATP-binding</keyword>
<comment type="catalytic activity">
    <reaction evidence="8">
        <text>L-seryl-[protein] + ATP = O-phospho-L-seryl-[protein] + ADP + H(+)</text>
        <dbReference type="Rhea" id="RHEA:17989"/>
        <dbReference type="Rhea" id="RHEA-COMP:9863"/>
        <dbReference type="Rhea" id="RHEA-COMP:11604"/>
        <dbReference type="ChEBI" id="CHEBI:15378"/>
        <dbReference type="ChEBI" id="CHEBI:29999"/>
        <dbReference type="ChEBI" id="CHEBI:30616"/>
        <dbReference type="ChEBI" id="CHEBI:83421"/>
        <dbReference type="ChEBI" id="CHEBI:456216"/>
        <dbReference type="EC" id="2.7.11.1"/>
    </reaction>
</comment>
<dbReference type="GO" id="GO:0004674">
    <property type="term" value="F:protein serine/threonine kinase activity"/>
    <property type="evidence" value="ECO:0007669"/>
    <property type="project" value="UniProtKB-KW"/>
</dbReference>
<feature type="compositionally biased region" description="Polar residues" evidence="9">
    <location>
        <begin position="1165"/>
        <end position="1195"/>
    </location>
</feature>
<evidence type="ECO:0000256" key="4">
    <source>
        <dbReference type="ARBA" id="ARBA00022741"/>
    </source>
</evidence>
<dbReference type="OrthoDB" id="2018507at2759"/>
<dbReference type="PANTHER" id="PTHR22967:SF57">
    <property type="entry name" value="AUXILIN, ISOFORM A-RELATED"/>
    <property type="match status" value="1"/>
</dbReference>
<dbReference type="Proteomes" id="UP000053989">
    <property type="component" value="Unassembled WGS sequence"/>
</dbReference>
<proteinExistence type="predicted"/>
<dbReference type="GO" id="GO:0000147">
    <property type="term" value="P:actin cortical patch assembly"/>
    <property type="evidence" value="ECO:0007669"/>
    <property type="project" value="TreeGrafter"/>
</dbReference>
<feature type="compositionally biased region" description="Basic and acidic residues" evidence="9">
    <location>
        <begin position="1239"/>
        <end position="1248"/>
    </location>
</feature>
<dbReference type="PANTHER" id="PTHR22967">
    <property type="entry name" value="SERINE/THREONINE PROTEIN KINASE"/>
    <property type="match status" value="1"/>
</dbReference>
<evidence type="ECO:0000256" key="1">
    <source>
        <dbReference type="ARBA" id="ARBA00012513"/>
    </source>
</evidence>
<reference evidence="12" key="2">
    <citation type="submission" date="2015-01" db="EMBL/GenBank/DDBJ databases">
        <title>Evolutionary Origins and Diversification of the Mycorrhizal Mutualists.</title>
        <authorList>
            <consortium name="DOE Joint Genome Institute"/>
            <consortium name="Mycorrhizal Genomics Consortium"/>
            <person name="Kohler A."/>
            <person name="Kuo A."/>
            <person name="Nagy L.G."/>
            <person name="Floudas D."/>
            <person name="Copeland A."/>
            <person name="Barry K.W."/>
            <person name="Cichocki N."/>
            <person name="Veneault-Fourrey C."/>
            <person name="LaButti K."/>
            <person name="Lindquist E.A."/>
            <person name="Lipzen A."/>
            <person name="Lundell T."/>
            <person name="Morin E."/>
            <person name="Murat C."/>
            <person name="Riley R."/>
            <person name="Ohm R."/>
            <person name="Sun H."/>
            <person name="Tunlid A."/>
            <person name="Henrissat B."/>
            <person name="Grigoriev I.V."/>
            <person name="Hibbett D.S."/>
            <person name="Martin F."/>
        </authorList>
    </citation>
    <scope>NUCLEOTIDE SEQUENCE [LARGE SCALE GENOMIC DNA]</scope>
    <source>
        <strain evidence="12">Foug A</strain>
    </source>
</reference>
<dbReference type="SUPFAM" id="SSF56112">
    <property type="entry name" value="Protein kinase-like (PK-like)"/>
    <property type="match status" value="1"/>
</dbReference>